<dbReference type="GeneID" id="27671901"/>
<reference evidence="1 2" key="1">
    <citation type="journal article" date="2014" name="BMC Genomics">
        <title>Comparative genomics of the major fungal agents of human and animal Sporotrichosis: Sporothrix schenckii and Sporothrix brasiliensis.</title>
        <authorList>
            <person name="Teixeira M.M."/>
            <person name="de Almeida L.G."/>
            <person name="Kubitschek-Barreira P."/>
            <person name="Alves F.L."/>
            <person name="Kioshima E.S."/>
            <person name="Abadio A.K."/>
            <person name="Fernandes L."/>
            <person name="Derengowski L.S."/>
            <person name="Ferreira K.S."/>
            <person name="Souza R.C."/>
            <person name="Ruiz J.C."/>
            <person name="de Andrade N.C."/>
            <person name="Paes H.C."/>
            <person name="Nicola A.M."/>
            <person name="Albuquerque P."/>
            <person name="Gerber A.L."/>
            <person name="Martins V.P."/>
            <person name="Peconick L.D."/>
            <person name="Neto A.V."/>
            <person name="Chaucanez C.B."/>
            <person name="Silva P.A."/>
            <person name="Cunha O.L."/>
            <person name="de Oliveira F.F."/>
            <person name="dos Santos T.C."/>
            <person name="Barros A.L."/>
            <person name="Soares M.A."/>
            <person name="de Oliveira L.M."/>
            <person name="Marini M.M."/>
            <person name="Villalobos-Duno H."/>
            <person name="Cunha M.M."/>
            <person name="de Hoog S."/>
            <person name="da Silveira J.F."/>
            <person name="Henrissat B."/>
            <person name="Nino-Vega G.A."/>
            <person name="Cisalpino P.S."/>
            <person name="Mora-Montes H.M."/>
            <person name="Almeida S.R."/>
            <person name="Stajich J.E."/>
            <person name="Lopes-Bezerra L.M."/>
            <person name="Vasconcelos A.T."/>
            <person name="Felipe M.S."/>
        </authorList>
    </citation>
    <scope>NUCLEOTIDE SEQUENCE [LARGE SCALE GENOMIC DNA]</scope>
    <source>
        <strain evidence="1 2">1099-18</strain>
    </source>
</reference>
<sequence length="115" mass="12548">MEHAMATASDCLLSRHTMDLPDYAAHLHGDNGPFAIFCFDLSKVDILADPATGQITALLDLEFINAMHAAFIQGLSLGTLLMTSARCIARGLFSTWQDLPRGIFVIRSGGSVYRY</sequence>
<evidence type="ECO:0000313" key="2">
    <source>
        <dbReference type="Proteomes" id="UP000033710"/>
    </source>
</evidence>
<evidence type="ECO:0000313" key="1">
    <source>
        <dbReference type="EMBL" id="KJR84935.1"/>
    </source>
</evidence>
<dbReference type="EMBL" id="AXCR01000007">
    <property type="protein sequence ID" value="KJR84935.1"/>
    <property type="molecule type" value="Genomic_DNA"/>
</dbReference>
<reference evidence="1 2" key="2">
    <citation type="journal article" date="2015" name="Eukaryot. Cell">
        <title>Asexual propagation of a virulent clone complex in a human and feline outbreak of sporotrichosis.</title>
        <authorList>
            <person name="Teixeira Mde M."/>
            <person name="Rodrigues A.M."/>
            <person name="Tsui C.K."/>
            <person name="de Almeida L.G."/>
            <person name="Van Diepeningen A.D."/>
            <person name="van den Ende B.G."/>
            <person name="Fernandes G.F."/>
            <person name="Kano R."/>
            <person name="Hamelin R.C."/>
            <person name="Lopes-Bezerra L.M."/>
            <person name="Vasconcelos A.T."/>
            <person name="de Hoog S."/>
            <person name="de Camargo Z.P."/>
            <person name="Felipe M.S."/>
        </authorList>
    </citation>
    <scope>NUCLEOTIDE SEQUENCE [LARGE SCALE GENOMIC DNA]</scope>
    <source>
        <strain evidence="1 2">1099-18</strain>
    </source>
</reference>
<dbReference type="Proteomes" id="UP000033710">
    <property type="component" value="Unassembled WGS sequence"/>
</dbReference>
<accession>A0A0F2M810</accession>
<dbReference type="AlphaFoldDB" id="A0A0F2M810"/>
<proteinExistence type="predicted"/>
<dbReference type="VEuPathDB" id="FungiDB:SPSK_10066"/>
<comment type="caution">
    <text evidence="1">The sequence shown here is derived from an EMBL/GenBank/DDBJ whole genome shotgun (WGS) entry which is preliminary data.</text>
</comment>
<organism evidence="1 2">
    <name type="scientific">Sporothrix schenckii 1099-18</name>
    <dbReference type="NCBI Taxonomy" id="1397361"/>
    <lineage>
        <taxon>Eukaryota</taxon>
        <taxon>Fungi</taxon>
        <taxon>Dikarya</taxon>
        <taxon>Ascomycota</taxon>
        <taxon>Pezizomycotina</taxon>
        <taxon>Sordariomycetes</taxon>
        <taxon>Sordariomycetidae</taxon>
        <taxon>Ophiostomatales</taxon>
        <taxon>Ophiostomataceae</taxon>
        <taxon>Sporothrix</taxon>
    </lineage>
</organism>
<dbReference type="KEGG" id="ssck:SPSK_10066"/>
<name>A0A0F2M810_SPOSC</name>
<dbReference type="RefSeq" id="XP_016587611.1">
    <property type="nucleotide sequence ID" value="XM_016736624.1"/>
</dbReference>
<gene>
    <name evidence="1" type="ORF">SPSK_10066</name>
</gene>
<protein>
    <submittedName>
        <fullName evidence="1">Uncharacterized protein</fullName>
    </submittedName>
</protein>
<dbReference type="OrthoDB" id="5412996at2759"/>